<sequence length="166" mass="18735">MKQVRFKNRRLAVVLMLLLLVNSSFLGLLAYSVYQAQAVNAFTVGYGEIEIEEDFEPPAKMLPGITIRKEVAVVNTGPVPCRVRLLAKYTSSQMAALSVVDFDREHWSETGDYFYYKYVLQPGEKTAPLFSEIKISEAASQSELEPFDILIYGEAIQENGLLWSEL</sequence>
<evidence type="ECO:0000313" key="1">
    <source>
        <dbReference type="EMBL" id="MCU7380344.1"/>
    </source>
</evidence>
<dbReference type="Proteomes" id="UP001065549">
    <property type="component" value="Unassembled WGS sequence"/>
</dbReference>
<dbReference type="RefSeq" id="WP_148395428.1">
    <property type="nucleotide sequence ID" value="NZ_JAJAGH010000001.1"/>
</dbReference>
<reference evidence="1" key="1">
    <citation type="submission" date="2022-09" db="EMBL/GenBank/DDBJ databases">
        <title>Culturomic study of gut microbiota in children with autism spectrum disorder.</title>
        <authorList>
            <person name="Efimov B.A."/>
            <person name="Chaplin A.V."/>
            <person name="Sokolova S.R."/>
            <person name="Pikina A.P."/>
            <person name="Korzhanova M."/>
            <person name="Belova V."/>
            <person name="Korostin D."/>
        </authorList>
    </citation>
    <scope>NUCLEOTIDE SEQUENCE</scope>
    <source>
        <strain evidence="1">ASD5510</strain>
    </source>
</reference>
<evidence type="ECO:0000313" key="2">
    <source>
        <dbReference type="Proteomes" id="UP001065549"/>
    </source>
</evidence>
<dbReference type="AlphaFoldDB" id="A0A9J6QY19"/>
<comment type="caution">
    <text evidence="1">The sequence shown here is derived from an EMBL/GenBank/DDBJ whole genome shotgun (WGS) entry which is preliminary data.</text>
</comment>
<protein>
    <submittedName>
        <fullName evidence="1">Uncharacterized protein</fullName>
    </submittedName>
</protein>
<proteinExistence type="predicted"/>
<accession>A0A9J6QY19</accession>
<dbReference type="EMBL" id="JAOSHN010000009">
    <property type="protein sequence ID" value="MCU7380344.1"/>
    <property type="molecule type" value="Genomic_DNA"/>
</dbReference>
<name>A0A9J6QY19_9FIRM</name>
<organism evidence="1 2">
    <name type="scientific">Hominibacterium faecale</name>
    <dbReference type="NCBI Taxonomy" id="2839743"/>
    <lineage>
        <taxon>Bacteria</taxon>
        <taxon>Bacillati</taxon>
        <taxon>Bacillota</taxon>
        <taxon>Clostridia</taxon>
        <taxon>Peptostreptococcales</taxon>
        <taxon>Anaerovoracaceae</taxon>
        <taxon>Hominibacterium</taxon>
    </lineage>
</organism>
<keyword evidence="2" id="KW-1185">Reference proteome</keyword>
<gene>
    <name evidence="1" type="ORF">OBO34_18605</name>
</gene>